<keyword evidence="2" id="KW-1185">Reference proteome</keyword>
<dbReference type="AlphaFoldDB" id="W4M5I0"/>
<protein>
    <submittedName>
        <fullName evidence="1">Uncharacterized protein</fullName>
    </submittedName>
</protein>
<reference evidence="1 2" key="1">
    <citation type="journal article" date="2014" name="Nature">
        <title>An environmental bacterial taxon with a large and distinct metabolic repertoire.</title>
        <authorList>
            <person name="Wilson M.C."/>
            <person name="Mori T."/>
            <person name="Ruckert C."/>
            <person name="Uria A.R."/>
            <person name="Helf M.J."/>
            <person name="Takada K."/>
            <person name="Gernert C."/>
            <person name="Steffens U.A."/>
            <person name="Heycke N."/>
            <person name="Schmitt S."/>
            <person name="Rinke C."/>
            <person name="Helfrich E.J."/>
            <person name="Brachmann A.O."/>
            <person name="Gurgui C."/>
            <person name="Wakimoto T."/>
            <person name="Kracht M."/>
            <person name="Crusemann M."/>
            <person name="Hentschel U."/>
            <person name="Abe I."/>
            <person name="Matsunaga S."/>
            <person name="Kalinowski J."/>
            <person name="Takeyama H."/>
            <person name="Piel J."/>
        </authorList>
    </citation>
    <scope>NUCLEOTIDE SEQUENCE [LARGE SCALE GENOMIC DNA]</scope>
    <source>
        <strain evidence="2">TSY2</strain>
    </source>
</reference>
<dbReference type="HOGENOM" id="CLU_173849_0_0_7"/>
<dbReference type="EMBL" id="AZHX01000949">
    <property type="protein sequence ID" value="ETX05455.1"/>
    <property type="molecule type" value="Genomic_DNA"/>
</dbReference>
<evidence type="ECO:0000313" key="2">
    <source>
        <dbReference type="Proteomes" id="UP000019140"/>
    </source>
</evidence>
<name>W4M5I0_9BACT</name>
<sequence length="96" mass="10967">MPLRADLQWLQELHVEQLREVLEMKQLTPDQIGLDYEALLALIGKERALTLIGKEEALDLIGKEAILEDLLRRQGEQWLREQLERRTPPSAAPGAS</sequence>
<accession>W4M5I0</accession>
<comment type="caution">
    <text evidence="1">The sequence shown here is derived from an EMBL/GenBank/DDBJ whole genome shotgun (WGS) entry which is preliminary data.</text>
</comment>
<evidence type="ECO:0000313" key="1">
    <source>
        <dbReference type="EMBL" id="ETX05455.1"/>
    </source>
</evidence>
<gene>
    <name evidence="1" type="ORF">ETSY2_22890</name>
</gene>
<dbReference type="Proteomes" id="UP000019140">
    <property type="component" value="Unassembled WGS sequence"/>
</dbReference>
<proteinExistence type="predicted"/>
<organism evidence="1 2">
    <name type="scientific">Candidatus Entotheonella gemina</name>
    <dbReference type="NCBI Taxonomy" id="1429439"/>
    <lineage>
        <taxon>Bacteria</taxon>
        <taxon>Pseudomonadati</taxon>
        <taxon>Nitrospinota/Tectimicrobiota group</taxon>
        <taxon>Candidatus Tectimicrobiota</taxon>
        <taxon>Candidatus Entotheonellia</taxon>
        <taxon>Candidatus Entotheonellales</taxon>
        <taxon>Candidatus Entotheonellaceae</taxon>
        <taxon>Candidatus Entotheonella</taxon>
    </lineage>
</organism>